<dbReference type="Proteomes" id="UP001056576">
    <property type="component" value="Segment"/>
</dbReference>
<accession>A0A9E7SL46</accession>
<proteinExistence type="predicted"/>
<reference evidence="1 2" key="1">
    <citation type="submission" date="2022-05" db="EMBL/GenBank/DDBJ databases">
        <authorList>
            <person name="Friedrich I."/>
            <person name="Poehlein A."/>
            <person name="Schneider D."/>
            <person name="Hertel R."/>
            <person name="Daniel R."/>
        </authorList>
    </citation>
    <scope>NUCLEOTIDE SEQUENCE [LARGE SCALE GENOMIC DNA]</scope>
</reference>
<organism evidence="1 2">
    <name type="scientific">Brevundimonas phage vB_BpoS-Kikimora</name>
    <dbReference type="NCBI Taxonomy" id="2948601"/>
    <lineage>
        <taxon>Viruses</taxon>
        <taxon>Duplodnaviria</taxon>
        <taxon>Heunggongvirae</taxon>
        <taxon>Uroviricota</taxon>
        <taxon>Caudoviricetes</taxon>
        <taxon>Jeanschmidtviridae</taxon>
        <taxon>Kikimoravirus</taxon>
        <taxon>Kikimoravirus kikimora</taxon>
    </lineage>
</organism>
<sequence>MKKIDDMPKVVLINALLGMLKEYAAIIEKDNETNLTEGWAVFNIGGAELTAQTALSVGIEKLDEMDRFIDDNYLCLQLASRALKGDVRAARALAVQSMADRLRILTWGPEWVDSRMGPPA</sequence>
<keyword evidence="2" id="KW-1185">Reference proteome</keyword>
<protein>
    <submittedName>
        <fullName evidence="1">Uncharacterized protein</fullName>
    </submittedName>
</protein>
<gene>
    <name evidence="1" type="ORF">KIKIMORA_04920</name>
</gene>
<evidence type="ECO:0000313" key="2">
    <source>
        <dbReference type="Proteomes" id="UP001056576"/>
    </source>
</evidence>
<name>A0A9E7SL46_9CAUD</name>
<evidence type="ECO:0000313" key="1">
    <source>
        <dbReference type="EMBL" id="USN15610.1"/>
    </source>
</evidence>
<dbReference type="EMBL" id="ON529857">
    <property type="protein sequence ID" value="USN15610.1"/>
    <property type="molecule type" value="Genomic_DNA"/>
</dbReference>